<dbReference type="InterPro" id="IPR015890">
    <property type="entry name" value="Chorismate_C"/>
</dbReference>
<protein>
    <recommendedName>
        <fullName evidence="3">Anthranilate synthase component 1</fullName>
    </recommendedName>
</protein>
<evidence type="ECO:0000256" key="8">
    <source>
        <dbReference type="ARBA" id="ARBA00047683"/>
    </source>
</evidence>
<dbReference type="Proteomes" id="UP000242547">
    <property type="component" value="Unassembled WGS sequence"/>
</dbReference>
<dbReference type="AlphaFoldDB" id="A0A2T4KH97"/>
<evidence type="ECO:0000259" key="9">
    <source>
        <dbReference type="Pfam" id="PF00425"/>
    </source>
</evidence>
<keyword evidence="5" id="KW-0460">Magnesium</keyword>
<evidence type="ECO:0000256" key="3">
    <source>
        <dbReference type="ARBA" id="ARBA00020653"/>
    </source>
</evidence>
<reference evidence="11 12" key="1">
    <citation type="journal article" date="2016" name="Front. Microbiol.">
        <title>Comprehensive Phylogenetic Analysis of Bovine Non-aureus Staphylococci Species Based on Whole-Genome Sequencing.</title>
        <authorList>
            <person name="Naushad S."/>
            <person name="Barkema H.W."/>
            <person name="Luby C."/>
            <person name="Condas L.A."/>
            <person name="Nobrega D.B."/>
            <person name="Carson D.A."/>
            <person name="De Buck J."/>
        </authorList>
    </citation>
    <scope>NUCLEOTIDE SEQUENCE [LARGE SCALE GENOMIC DNA]</scope>
    <source>
        <strain evidence="11 12">SNUC 761</strain>
    </source>
</reference>
<keyword evidence="4" id="KW-0479">Metal-binding</keyword>
<accession>A0A2T4KH97</accession>
<dbReference type="InterPro" id="IPR006805">
    <property type="entry name" value="Anth_synth_I_N"/>
</dbReference>
<comment type="caution">
    <text evidence="11">The sequence shown here is derived from an EMBL/GenBank/DDBJ whole genome shotgun (WGS) entry which is preliminary data.</text>
</comment>
<evidence type="ECO:0000256" key="6">
    <source>
        <dbReference type="ARBA" id="ARBA00023239"/>
    </source>
</evidence>
<evidence type="ECO:0000256" key="5">
    <source>
        <dbReference type="ARBA" id="ARBA00022842"/>
    </source>
</evidence>
<dbReference type="SUPFAM" id="SSF56322">
    <property type="entry name" value="ADC synthase"/>
    <property type="match status" value="1"/>
</dbReference>
<dbReference type="PRINTS" id="PR00095">
    <property type="entry name" value="ANTSNTHASEI"/>
</dbReference>
<gene>
    <name evidence="11" type="ORF">BUY44_06625</name>
</gene>
<proteinExistence type="predicted"/>
<evidence type="ECO:0000313" key="11">
    <source>
        <dbReference type="EMBL" id="PTE73280.1"/>
    </source>
</evidence>
<dbReference type="GO" id="GO:0000162">
    <property type="term" value="P:L-tryptophan biosynthetic process"/>
    <property type="evidence" value="ECO:0007669"/>
    <property type="project" value="TreeGrafter"/>
</dbReference>
<comment type="cofactor">
    <cofactor evidence="1">
        <name>Mg(2+)</name>
        <dbReference type="ChEBI" id="CHEBI:18420"/>
    </cofactor>
</comment>
<evidence type="ECO:0000256" key="1">
    <source>
        <dbReference type="ARBA" id="ARBA00001946"/>
    </source>
</evidence>
<dbReference type="InterPro" id="IPR019999">
    <property type="entry name" value="Anth_synth_I-like"/>
</dbReference>
<organism evidence="11 12">
    <name type="scientific">Staphylococcus devriesei</name>
    <dbReference type="NCBI Taxonomy" id="586733"/>
    <lineage>
        <taxon>Bacteria</taxon>
        <taxon>Bacillati</taxon>
        <taxon>Bacillota</taxon>
        <taxon>Bacilli</taxon>
        <taxon>Bacillales</taxon>
        <taxon>Staphylococcaceae</taxon>
        <taxon>Staphylococcus</taxon>
    </lineage>
</organism>
<dbReference type="Gene3D" id="3.60.120.10">
    <property type="entry name" value="Anthranilate synthase"/>
    <property type="match status" value="1"/>
</dbReference>
<dbReference type="Pfam" id="PF04715">
    <property type="entry name" value="Anth_synt_I_N"/>
    <property type="match status" value="1"/>
</dbReference>
<evidence type="ECO:0000313" key="12">
    <source>
        <dbReference type="Proteomes" id="UP000242547"/>
    </source>
</evidence>
<dbReference type="Pfam" id="PF00425">
    <property type="entry name" value="Chorismate_bind"/>
    <property type="match status" value="1"/>
</dbReference>
<evidence type="ECO:0000256" key="4">
    <source>
        <dbReference type="ARBA" id="ARBA00022723"/>
    </source>
</evidence>
<dbReference type="GO" id="GO:0046872">
    <property type="term" value="F:metal ion binding"/>
    <property type="evidence" value="ECO:0007669"/>
    <property type="project" value="UniProtKB-KW"/>
</dbReference>
<dbReference type="PANTHER" id="PTHR11236">
    <property type="entry name" value="AMINOBENZOATE/ANTHRANILATE SYNTHASE"/>
    <property type="match status" value="1"/>
</dbReference>
<comment type="subunit">
    <text evidence="2">Heterotetramer consisting of two non-identical subunits: a beta subunit (TrpG) and a large alpha subunit (TrpE).</text>
</comment>
<dbReference type="PANTHER" id="PTHR11236:SF48">
    <property type="entry name" value="ISOCHORISMATE SYNTHASE MENF"/>
    <property type="match status" value="1"/>
</dbReference>
<dbReference type="GO" id="GO:0004049">
    <property type="term" value="F:anthranilate synthase activity"/>
    <property type="evidence" value="ECO:0007669"/>
    <property type="project" value="UniProtKB-EC"/>
</dbReference>
<evidence type="ECO:0000256" key="7">
    <source>
        <dbReference type="ARBA" id="ARBA00025634"/>
    </source>
</evidence>
<sequence length="469" mass="53935">MEFYYEVLKAKITPEVLGDLKEKKIILESASQQQVKGRYSIVAFDNYGTLTLTDKELKIITRDATTVIIDDPYSYLKDYINRFNHTITDDKLKQLPFISGFIGGCSFDLVRHEFPILKKKVVNENNKNYDVRFYMIEDVYVFDHYKENLYVIATNQFSKDNSKQLKARVKKNVKALSQIKVYEENYISPPKRSEIVPNISNGKFIEIVKYLKQKITEGDMFQVVPSRIYSYQHHFGQDKYRLSYQLYQNLKRQNPSPYMYYINMDDDMIVGSSPESFVAVHNGEVITNPIAGTIRKGQTPEEDDRNAQQLLADEKEKSEHSMLVDLGRNDIHRVSVTGTSQLTKLMEIEKYEHVIHLVSEVKGKIKKELSPMTIIANLLPTGTVSGAPKLRAIERIYEVHPYKRGIYSGGIGYINCNQNLDFALAIRTMLIDDTTVEVEAGCGVVYDSIPEKELEEKRLKAKSLLEVTP</sequence>
<evidence type="ECO:0000259" key="10">
    <source>
        <dbReference type="Pfam" id="PF04715"/>
    </source>
</evidence>
<dbReference type="EMBL" id="PYZL01000037">
    <property type="protein sequence ID" value="PTE73280.1"/>
    <property type="molecule type" value="Genomic_DNA"/>
</dbReference>
<evidence type="ECO:0000256" key="2">
    <source>
        <dbReference type="ARBA" id="ARBA00011575"/>
    </source>
</evidence>
<dbReference type="NCBIfam" id="NF010082">
    <property type="entry name" value="PRK13567.1"/>
    <property type="match status" value="1"/>
</dbReference>
<dbReference type="InterPro" id="IPR005801">
    <property type="entry name" value="ADC_synthase"/>
</dbReference>
<name>A0A2T4KH97_9STAP</name>
<feature type="domain" description="Chorismate-utilising enzyme C-terminal" evidence="9">
    <location>
        <begin position="203"/>
        <end position="460"/>
    </location>
</feature>
<dbReference type="RefSeq" id="WP_107506074.1">
    <property type="nucleotide sequence ID" value="NZ_PYZL01000037.1"/>
</dbReference>
<feature type="domain" description="Anthranilate synthase component I N-terminal" evidence="10">
    <location>
        <begin position="20"/>
        <end position="151"/>
    </location>
</feature>
<comment type="function">
    <text evidence="7">Part of a heterotetrameric complex that catalyzes the two-step biosynthesis of anthranilate, an intermediate in the biosynthesis of L-tryptophan. In the first step, the glutamine-binding beta subunit (TrpG) of anthranilate synthase (AS) provides the glutamine amidotransferase activity which generates ammonia as a substrate that, along with chorismate, is used in the second step, catalyzed by the large alpha subunit of AS (TrpE) to produce anthranilate. In the absence of TrpG, TrpE can synthesize anthranilate directly from chorismate and high concentrations of ammonia.</text>
</comment>
<keyword evidence="6" id="KW-0456">Lyase</keyword>
<comment type="catalytic activity">
    <reaction evidence="8">
        <text>chorismate + L-glutamine = anthranilate + pyruvate + L-glutamate + H(+)</text>
        <dbReference type="Rhea" id="RHEA:21732"/>
        <dbReference type="ChEBI" id="CHEBI:15361"/>
        <dbReference type="ChEBI" id="CHEBI:15378"/>
        <dbReference type="ChEBI" id="CHEBI:16567"/>
        <dbReference type="ChEBI" id="CHEBI:29748"/>
        <dbReference type="ChEBI" id="CHEBI:29985"/>
        <dbReference type="ChEBI" id="CHEBI:58359"/>
        <dbReference type="EC" id="4.1.3.27"/>
    </reaction>
</comment>